<sequence>MTMGPSADPASQTRPMAARARLLRAAVEAFAAKGFNGTTTRDIANGAQMSSAAVYVHFRSKEELLFEISDAGHRAILAAIDDADDPSASPGDRLRAIVHAFTEHHAREHVGGRVVNYELNALAPDHLGTVMAMRREITRRVRAIVDAGIGNGDFAVADSLATTNAMLSMGIDVARWYRDGGSLSPEEMGDFYAELATRMVGWRPTVAE</sequence>
<dbReference type="Proteomes" id="UP000234662">
    <property type="component" value="Unassembled WGS sequence"/>
</dbReference>
<dbReference type="SUPFAM" id="SSF46689">
    <property type="entry name" value="Homeodomain-like"/>
    <property type="match status" value="1"/>
</dbReference>
<proteinExistence type="predicted"/>
<evidence type="ECO:0000313" key="4">
    <source>
        <dbReference type="EMBL" id="AWO82737.1"/>
    </source>
</evidence>
<feature type="DNA-binding region" description="H-T-H motif" evidence="2">
    <location>
        <begin position="39"/>
        <end position="58"/>
    </location>
</feature>
<evidence type="ECO:0000259" key="3">
    <source>
        <dbReference type="PROSITE" id="PS50977"/>
    </source>
</evidence>
<dbReference type="EMBL" id="CP029604">
    <property type="protein sequence ID" value="AWO82737.1"/>
    <property type="molecule type" value="Genomic_DNA"/>
</dbReference>
<dbReference type="InterPro" id="IPR036271">
    <property type="entry name" value="Tet_transcr_reg_TetR-rel_C_sf"/>
</dbReference>
<dbReference type="GO" id="GO:0003700">
    <property type="term" value="F:DNA-binding transcription factor activity"/>
    <property type="evidence" value="ECO:0007669"/>
    <property type="project" value="TreeGrafter"/>
</dbReference>
<gene>
    <name evidence="5" type="ORF">CYJ73_24765</name>
    <name evidence="4" type="ORF">DLJ61_03545</name>
</gene>
<dbReference type="KEGG" id="gta:BCM27_03510"/>
<dbReference type="GO" id="GO:0000976">
    <property type="term" value="F:transcription cis-regulatory region binding"/>
    <property type="evidence" value="ECO:0007669"/>
    <property type="project" value="TreeGrafter"/>
</dbReference>
<evidence type="ECO:0000313" key="6">
    <source>
        <dbReference type="Proteomes" id="UP000234662"/>
    </source>
</evidence>
<dbReference type="PROSITE" id="PS50977">
    <property type="entry name" value="HTH_TETR_2"/>
    <property type="match status" value="1"/>
</dbReference>
<dbReference type="Pfam" id="PF00440">
    <property type="entry name" value="TetR_N"/>
    <property type="match status" value="1"/>
</dbReference>
<dbReference type="OrthoDB" id="1669699at2"/>
<dbReference type="Gene3D" id="1.10.357.10">
    <property type="entry name" value="Tetracycline Repressor, domain 2"/>
    <property type="match status" value="1"/>
</dbReference>
<dbReference type="InterPro" id="IPR001647">
    <property type="entry name" value="HTH_TetR"/>
</dbReference>
<dbReference type="PANTHER" id="PTHR30055:SF200">
    <property type="entry name" value="HTH-TYPE TRANSCRIPTIONAL REPRESSOR BDCR"/>
    <property type="match status" value="1"/>
</dbReference>
<feature type="domain" description="HTH tetR-type" evidence="3">
    <location>
        <begin position="16"/>
        <end position="76"/>
    </location>
</feature>
<dbReference type="PRINTS" id="PR00455">
    <property type="entry name" value="HTHTETR"/>
</dbReference>
<evidence type="ECO:0000313" key="7">
    <source>
        <dbReference type="Proteomes" id="UP000247118"/>
    </source>
</evidence>
<dbReference type="PANTHER" id="PTHR30055">
    <property type="entry name" value="HTH-TYPE TRANSCRIPTIONAL REGULATOR RUTR"/>
    <property type="match status" value="1"/>
</dbReference>
<dbReference type="Proteomes" id="UP000247118">
    <property type="component" value="Chromosome"/>
</dbReference>
<reference evidence="5 6" key="1">
    <citation type="submission" date="2017-12" db="EMBL/GenBank/DDBJ databases">
        <title>Phylogenetic diversity of female urinary microbiome.</title>
        <authorList>
            <person name="Thomas-White K."/>
            <person name="Wolfe A.J."/>
        </authorList>
    </citation>
    <scope>NUCLEOTIDE SEQUENCE [LARGE SCALE GENOMIC DNA]</scope>
    <source>
        <strain evidence="5 6">UMB0777</strain>
    </source>
</reference>
<name>A0A2I1R159_9ACTN</name>
<evidence type="ECO:0000313" key="5">
    <source>
        <dbReference type="EMBL" id="PKZ62885.1"/>
    </source>
</evidence>
<protein>
    <submittedName>
        <fullName evidence="5">TetR/AcrR family transcriptional regulator</fullName>
    </submittedName>
</protein>
<reference evidence="4 7" key="2">
    <citation type="submission" date="2018-05" db="EMBL/GenBank/DDBJ databases">
        <title>Complete genome sequence of Gordonia terrae NRRL B-16283.</title>
        <authorList>
            <person name="Garlena R.A."/>
            <person name="Russell D.A."/>
            <person name="Hatfull G.F."/>
        </authorList>
    </citation>
    <scope>NUCLEOTIDE SEQUENCE [LARGE SCALE GENOMIC DNA]</scope>
    <source>
        <strain evidence="4 7">NRRL B-16283</strain>
    </source>
</reference>
<evidence type="ECO:0000256" key="1">
    <source>
        <dbReference type="ARBA" id="ARBA00023125"/>
    </source>
</evidence>
<organism evidence="5 6">
    <name type="scientific">Gordonia terrae</name>
    <dbReference type="NCBI Taxonomy" id="2055"/>
    <lineage>
        <taxon>Bacteria</taxon>
        <taxon>Bacillati</taxon>
        <taxon>Actinomycetota</taxon>
        <taxon>Actinomycetes</taxon>
        <taxon>Mycobacteriales</taxon>
        <taxon>Gordoniaceae</taxon>
        <taxon>Gordonia</taxon>
    </lineage>
</organism>
<dbReference type="SUPFAM" id="SSF48498">
    <property type="entry name" value="Tetracyclin repressor-like, C-terminal domain"/>
    <property type="match status" value="1"/>
</dbReference>
<dbReference type="InterPro" id="IPR009057">
    <property type="entry name" value="Homeodomain-like_sf"/>
</dbReference>
<evidence type="ECO:0000256" key="2">
    <source>
        <dbReference type="PROSITE-ProRule" id="PRU00335"/>
    </source>
</evidence>
<dbReference type="InterPro" id="IPR041490">
    <property type="entry name" value="KstR2_TetR_C"/>
</dbReference>
<dbReference type="AlphaFoldDB" id="A0A2I1R159"/>
<keyword evidence="1 2" id="KW-0238">DNA-binding</keyword>
<dbReference type="EMBL" id="PKJC01000040">
    <property type="protein sequence ID" value="PKZ62885.1"/>
    <property type="molecule type" value="Genomic_DNA"/>
</dbReference>
<dbReference type="InterPro" id="IPR050109">
    <property type="entry name" value="HTH-type_TetR-like_transc_reg"/>
</dbReference>
<accession>A0A2I1R159</accession>
<dbReference type="Pfam" id="PF17932">
    <property type="entry name" value="TetR_C_24"/>
    <property type="match status" value="1"/>
</dbReference>
<dbReference type="STRING" id="2055.BCM27_03510"/>